<sequence>MKATEKQTLVTLEDARSYLTSLIEGGLMFHFDDGAEDCLGDKLTPEQCAAVDANIDNISRIEAVTAEHGSPLGLAMQIENQLAAAKGLPKPN</sequence>
<name>A0A285TT91_9PROT</name>
<dbReference type="RefSeq" id="WP_097052675.1">
    <property type="nucleotide sequence ID" value="NZ_OBMM01000005.1"/>
</dbReference>
<organism evidence="1 2">
    <name type="scientific">Thalassospira xiamenensis</name>
    <dbReference type="NCBI Taxonomy" id="220697"/>
    <lineage>
        <taxon>Bacteria</taxon>
        <taxon>Pseudomonadati</taxon>
        <taxon>Pseudomonadota</taxon>
        <taxon>Alphaproteobacteria</taxon>
        <taxon>Rhodospirillales</taxon>
        <taxon>Thalassospiraceae</taxon>
        <taxon>Thalassospira</taxon>
    </lineage>
</organism>
<reference evidence="1 2" key="1">
    <citation type="submission" date="2017-08" db="EMBL/GenBank/DDBJ databases">
        <authorList>
            <person name="de Groot N.N."/>
        </authorList>
    </citation>
    <scope>NUCLEOTIDE SEQUENCE [LARGE SCALE GENOMIC DNA]</scope>
    <source>
        <strain evidence="1 2">USBA 78</strain>
    </source>
</reference>
<dbReference type="EMBL" id="OBMM01000005">
    <property type="protein sequence ID" value="SOC26336.1"/>
    <property type="molecule type" value="Genomic_DNA"/>
</dbReference>
<dbReference type="Proteomes" id="UP000219068">
    <property type="component" value="Unassembled WGS sequence"/>
</dbReference>
<accession>A0A285TT91</accession>
<dbReference type="AlphaFoldDB" id="A0A285TT91"/>
<protein>
    <submittedName>
        <fullName evidence="1">Uncharacterized protein</fullName>
    </submittedName>
</protein>
<evidence type="ECO:0000313" key="2">
    <source>
        <dbReference type="Proteomes" id="UP000219068"/>
    </source>
</evidence>
<evidence type="ECO:0000313" key="1">
    <source>
        <dbReference type="EMBL" id="SOC26336.1"/>
    </source>
</evidence>
<gene>
    <name evidence="1" type="ORF">SAMN05428964_10599</name>
</gene>
<proteinExistence type="predicted"/>